<feature type="transmembrane region" description="Helical" evidence="12">
    <location>
        <begin position="1413"/>
        <end position="1434"/>
    </location>
</feature>
<evidence type="ECO:0000256" key="2">
    <source>
        <dbReference type="ARBA" id="ARBA00009040"/>
    </source>
</evidence>
<feature type="transmembrane region" description="Helical" evidence="12">
    <location>
        <begin position="1202"/>
        <end position="1226"/>
    </location>
</feature>
<evidence type="ECO:0000256" key="7">
    <source>
        <dbReference type="ARBA" id="ARBA00022989"/>
    </source>
</evidence>
<evidence type="ECO:0000256" key="11">
    <source>
        <dbReference type="SAM" id="MobiDB-lite"/>
    </source>
</evidence>
<proteinExistence type="inferred from homology"/>
<keyword evidence="4" id="KW-0328">Glycosyltransferase</keyword>
<feature type="transmembrane region" description="Helical" evidence="12">
    <location>
        <begin position="391"/>
        <end position="416"/>
    </location>
</feature>
<dbReference type="InterPro" id="IPR056261">
    <property type="entry name" value="FKS1-like_dom2"/>
</dbReference>
<feature type="transmembrane region" description="Helical" evidence="12">
    <location>
        <begin position="1493"/>
        <end position="1515"/>
    </location>
</feature>
<dbReference type="InterPro" id="IPR026899">
    <property type="entry name" value="FKS1-like_dom1"/>
</dbReference>
<dbReference type="Pfam" id="PF23605">
    <property type="entry name" value="FKS1_dom2"/>
    <property type="match status" value="1"/>
</dbReference>
<protein>
    <recommendedName>
        <fullName evidence="3">1,3-beta-glucan synthase</fullName>
        <ecNumber evidence="3">2.4.1.34</ecNumber>
    </recommendedName>
    <alternativeName>
        <fullName evidence="9">1,3-beta-D-glucan-UDP glucosyltransferase</fullName>
    </alternativeName>
</protein>
<keyword evidence="5 14" id="KW-0808">Transferase</keyword>
<feature type="compositionally biased region" description="Basic residues" evidence="11">
    <location>
        <begin position="67"/>
        <end position="79"/>
    </location>
</feature>
<feature type="transmembrane region" description="Helical" evidence="12">
    <location>
        <begin position="1153"/>
        <end position="1173"/>
    </location>
</feature>
<dbReference type="OrthoDB" id="1880850at2759"/>
<dbReference type="RefSeq" id="XP_019037617.1">
    <property type="nucleotide sequence ID" value="XM_019182592.1"/>
</dbReference>
<evidence type="ECO:0000313" key="14">
    <source>
        <dbReference type="EMBL" id="ODQ58410.1"/>
    </source>
</evidence>
<name>A0A1E3NZI5_WICAA</name>
<comment type="similarity">
    <text evidence="2">Belongs to the glycosyltransferase 48 family.</text>
</comment>
<keyword evidence="8 12" id="KW-0472">Membrane</keyword>
<accession>A0A1E3NZI5</accession>
<evidence type="ECO:0000256" key="12">
    <source>
        <dbReference type="SAM" id="Phobius"/>
    </source>
</evidence>
<dbReference type="InterPro" id="IPR003440">
    <property type="entry name" value="Glyco_trans_48_dom"/>
</dbReference>
<evidence type="ECO:0000313" key="15">
    <source>
        <dbReference type="Proteomes" id="UP000094112"/>
    </source>
</evidence>
<gene>
    <name evidence="14" type="ORF">WICANDRAFT_46061</name>
</gene>
<dbReference type="Proteomes" id="UP000094112">
    <property type="component" value="Unassembled WGS sequence"/>
</dbReference>
<dbReference type="GeneID" id="30199838"/>
<keyword evidence="15" id="KW-1185">Reference proteome</keyword>
<evidence type="ECO:0000256" key="1">
    <source>
        <dbReference type="ARBA" id="ARBA00004141"/>
    </source>
</evidence>
<dbReference type="SMART" id="SM01205">
    <property type="entry name" value="FKS1_dom1"/>
    <property type="match status" value="1"/>
</dbReference>
<keyword evidence="7 12" id="KW-1133">Transmembrane helix</keyword>
<feature type="domain" description="1,3-beta-glucan synthase component FKS1-like" evidence="13">
    <location>
        <begin position="126"/>
        <end position="236"/>
    </location>
</feature>
<comment type="catalytic activity">
    <reaction evidence="10">
        <text>[(1-&gt;3)-beta-D-glucosyl](n) + UDP-alpha-D-glucose = [(1-&gt;3)-beta-D-glucosyl](n+1) + UDP + H(+)</text>
        <dbReference type="Rhea" id="RHEA:21476"/>
        <dbReference type="Rhea" id="RHEA-COMP:11146"/>
        <dbReference type="Rhea" id="RHEA-COMP:14303"/>
        <dbReference type="ChEBI" id="CHEBI:15378"/>
        <dbReference type="ChEBI" id="CHEBI:37671"/>
        <dbReference type="ChEBI" id="CHEBI:58223"/>
        <dbReference type="ChEBI" id="CHEBI:58885"/>
        <dbReference type="EC" id="2.4.1.34"/>
    </reaction>
</comment>
<evidence type="ECO:0000256" key="3">
    <source>
        <dbReference type="ARBA" id="ARBA00012589"/>
    </source>
</evidence>
<comment type="subcellular location">
    <subcellularLocation>
        <location evidence="1">Membrane</location>
        <topology evidence="1">Multi-pass membrane protein</topology>
    </subcellularLocation>
</comment>
<evidence type="ECO:0000256" key="5">
    <source>
        <dbReference type="ARBA" id="ARBA00022679"/>
    </source>
</evidence>
<feature type="transmembrane region" description="Helical" evidence="12">
    <location>
        <begin position="1454"/>
        <end position="1481"/>
    </location>
</feature>
<dbReference type="Pfam" id="PF02364">
    <property type="entry name" value="Glucan_synthase"/>
    <property type="match status" value="1"/>
</dbReference>
<dbReference type="STRING" id="683960.A0A1E3NZI5"/>
<organism evidence="14 15">
    <name type="scientific">Wickerhamomyces anomalus (strain ATCC 58044 / CBS 1984 / NCYC 433 / NRRL Y-366-8)</name>
    <name type="common">Yeast</name>
    <name type="synonym">Hansenula anomala</name>
    <dbReference type="NCBI Taxonomy" id="683960"/>
    <lineage>
        <taxon>Eukaryota</taxon>
        <taxon>Fungi</taxon>
        <taxon>Dikarya</taxon>
        <taxon>Ascomycota</taxon>
        <taxon>Saccharomycotina</taxon>
        <taxon>Saccharomycetes</taxon>
        <taxon>Phaffomycetales</taxon>
        <taxon>Wickerhamomycetaceae</taxon>
        <taxon>Wickerhamomyces</taxon>
    </lineage>
</organism>
<feature type="transmembrane region" description="Helical" evidence="12">
    <location>
        <begin position="321"/>
        <end position="339"/>
    </location>
</feature>
<feature type="transmembrane region" description="Helical" evidence="12">
    <location>
        <begin position="446"/>
        <end position="467"/>
    </location>
</feature>
<feature type="transmembrane region" description="Helical" evidence="12">
    <location>
        <begin position="1322"/>
        <end position="1340"/>
    </location>
</feature>
<evidence type="ECO:0000256" key="6">
    <source>
        <dbReference type="ARBA" id="ARBA00022692"/>
    </source>
</evidence>
<dbReference type="PANTHER" id="PTHR12741:SF15">
    <property type="entry name" value="1,3-BETA-GLUCAN SYNTHASE COMPONENT FKS3"/>
    <property type="match status" value="1"/>
</dbReference>
<keyword evidence="6 12" id="KW-0812">Transmembrane</keyword>
<feature type="transmembrane region" description="Helical" evidence="12">
    <location>
        <begin position="359"/>
        <end position="379"/>
    </location>
</feature>
<feature type="region of interest" description="Disordered" evidence="11">
    <location>
        <begin position="67"/>
        <end position="91"/>
    </location>
</feature>
<reference evidence="14 15" key="1">
    <citation type="journal article" date="2016" name="Proc. Natl. Acad. Sci. U.S.A.">
        <title>Comparative genomics of biotechnologically important yeasts.</title>
        <authorList>
            <person name="Riley R."/>
            <person name="Haridas S."/>
            <person name="Wolfe K.H."/>
            <person name="Lopes M.R."/>
            <person name="Hittinger C.T."/>
            <person name="Goeker M."/>
            <person name="Salamov A.A."/>
            <person name="Wisecaver J.H."/>
            <person name="Long T.M."/>
            <person name="Calvey C.H."/>
            <person name="Aerts A.L."/>
            <person name="Barry K.W."/>
            <person name="Choi C."/>
            <person name="Clum A."/>
            <person name="Coughlan A.Y."/>
            <person name="Deshpande S."/>
            <person name="Douglass A.P."/>
            <person name="Hanson S.J."/>
            <person name="Klenk H.-P."/>
            <person name="LaButti K.M."/>
            <person name="Lapidus A."/>
            <person name="Lindquist E.A."/>
            <person name="Lipzen A.M."/>
            <person name="Meier-Kolthoff J.P."/>
            <person name="Ohm R.A."/>
            <person name="Otillar R.P."/>
            <person name="Pangilinan J.L."/>
            <person name="Peng Y."/>
            <person name="Rokas A."/>
            <person name="Rosa C.A."/>
            <person name="Scheuner C."/>
            <person name="Sibirny A.A."/>
            <person name="Slot J.C."/>
            <person name="Stielow J.B."/>
            <person name="Sun H."/>
            <person name="Kurtzman C.P."/>
            <person name="Blackwell M."/>
            <person name="Grigoriev I.V."/>
            <person name="Jeffries T.W."/>
        </authorList>
    </citation>
    <scope>NUCLEOTIDE SEQUENCE [LARGE SCALE GENOMIC DNA]</scope>
    <source>
        <strain evidence="15">ATCC 58044 / CBS 1984 / NCYC 433 / NRRL Y-366-8</strain>
    </source>
</reference>
<dbReference type="GO" id="GO:0006075">
    <property type="term" value="P:(1-&gt;3)-beta-D-glucan biosynthetic process"/>
    <property type="evidence" value="ECO:0007669"/>
    <property type="project" value="InterPro"/>
</dbReference>
<evidence type="ECO:0000259" key="13">
    <source>
        <dbReference type="SMART" id="SM01205"/>
    </source>
</evidence>
<feature type="transmembrane region" description="Helical" evidence="12">
    <location>
        <begin position="1649"/>
        <end position="1672"/>
    </location>
</feature>
<feature type="transmembrane region" description="Helical" evidence="12">
    <location>
        <begin position="1521"/>
        <end position="1548"/>
    </location>
</feature>
<evidence type="ECO:0000256" key="10">
    <source>
        <dbReference type="ARBA" id="ARBA00047777"/>
    </source>
</evidence>
<evidence type="ECO:0000256" key="8">
    <source>
        <dbReference type="ARBA" id="ARBA00023136"/>
    </source>
</evidence>
<dbReference type="EMBL" id="KV454212">
    <property type="protein sequence ID" value="ODQ58410.1"/>
    <property type="molecule type" value="Genomic_DNA"/>
</dbReference>
<dbReference type="GO" id="GO:0000148">
    <property type="term" value="C:1,3-beta-D-glucan synthase complex"/>
    <property type="evidence" value="ECO:0007669"/>
    <property type="project" value="InterPro"/>
</dbReference>
<dbReference type="PANTHER" id="PTHR12741">
    <property type="entry name" value="LYST-INTERACTING PROTEIN LIP5 DOPAMINE RESPONSIVE PROTEIN DRG-1"/>
    <property type="match status" value="1"/>
</dbReference>
<dbReference type="GO" id="GO:0051278">
    <property type="term" value="P:fungal-type cell wall polysaccharide biosynthetic process"/>
    <property type="evidence" value="ECO:0007669"/>
    <property type="project" value="TreeGrafter"/>
</dbReference>
<dbReference type="GO" id="GO:0003843">
    <property type="term" value="F:1,3-beta-D-glucan synthase activity"/>
    <property type="evidence" value="ECO:0007669"/>
    <property type="project" value="UniProtKB-EC"/>
</dbReference>
<evidence type="ECO:0000256" key="9">
    <source>
        <dbReference type="ARBA" id="ARBA00031935"/>
    </source>
</evidence>
<feature type="transmembrane region" description="Helical" evidence="12">
    <location>
        <begin position="521"/>
        <end position="547"/>
    </location>
</feature>
<evidence type="ECO:0000256" key="4">
    <source>
        <dbReference type="ARBA" id="ARBA00022676"/>
    </source>
</evidence>
<feature type="transmembrane region" description="Helical" evidence="12">
    <location>
        <begin position="1296"/>
        <end position="1316"/>
    </location>
</feature>
<dbReference type="GO" id="GO:0030476">
    <property type="term" value="P:ascospore wall assembly"/>
    <property type="evidence" value="ECO:0007669"/>
    <property type="project" value="EnsemblFungi"/>
</dbReference>
<feature type="transmembrane region" description="Helical" evidence="12">
    <location>
        <begin position="281"/>
        <end position="301"/>
    </location>
</feature>
<sequence>MENVYDHFLTQLDSRASRLNPSLALTSLHASYIGGENANYKKWFFAAQLDLDEEVGFSYMKLRGKSRKRNKQRVKRYKKAGTGQPAGDSGIKPAKYDFTPEELERKYDIKVADYKWKMRMHALDAKKKVEQIALYLLIWGEANQVRFLPECICFIYKCAFDYMRSEDYKGTLPEFYFLDNVITPIYQFIRDQIYTVGENGKLIRKEKDHKDIIGYDDINQLFWYPEGIERLKLKDSKERIVDLRISLRYLRLKDIDWKKACYKTYKEKRTWMHVATNFNRIWVIHLSSFWFFTAFNSPTLYTKDYSQLLDNPPTPQSRWSAIALGGTVACLIQIVATLAEWSFVPREWPGAQHLTKRLFFLLVITAINVAPSIYTFGFFDLETHSNSACILSIIQFVIAILTFLFFSFQPLGALFGRYFKTSKSRRYVSSRTFTASFSKLTGRNRWFSILLWFTIFTAKFLESYFFLTLSLRDPIRVLSIMEMTRCNGDKFLGAFLCRQQPRITLGLIYLTDLVLFFLDTYLWYIVFNCLFSVALSFSLGISILSPWRNVYSRLPKRIYSKILATSEMEVRYKPKVLVSQIWNAIVISMYREHLLPIDLVTKLLYQQVAADFGGKTTLKAPTFFVANDDSAFKKLDDEFPPNSEAERRIAFFAQSLSTPIPEPVAVESMPIFTVLVPHYGEKIILSLKEIIREDNKNSRITLLEYLKQLYPTEWECFVKDTKLLALENGELRETNEKKKEAEELPAMGNSNPETLALQLMPNDEFLQGKINDLPFYCVGFKTAGPEYILRTRIWASLRTQTLYRTASGFTNYVRALKLLYRIENPGIVQHYYDDYVGLEHDLEAMANRKFKLVIAMQRYAKFNEAEKEDAEFLMRAYPELRVAYLDEEVNPEDPQGEKIFYSCLIDGFSEKDENGNRIPTYRIRLSGNPILGDGKSDNQNHALVFYRGEYIQVVDANQDNYLEECIKIRSVLSEFEEIDIDTTPPYVPGIVYDTGPAPVAIVGAREYIFSENIGVLGDVAAGKEQTFGTLFARTLAEIGGKLHYGHPDFLNGIFMTTRGGISKAQKGLHLNEDIYAGMNALVRGGRIKHCDYYQCGKGRDLGFGSILNFTTKIGAGMGEQILSREYYYLGTQLPLDRFLSFYYAHPGFHINNLFIILSIQLFMVVLVNLGALAHESIICTYDKDIPFTDPEVPLGCYNLQPVLNWVTIFVLSVFIVFFISFVPLLVQELTERGIWRAFSRFFHHLVSLSPFFEVFVCQIYATSLITDITFGGARYISTGRGFAVSRIQFFYLYSKFASSSIYSGAKLFLMLLIATMSIWQPALLWFWITLISMCFAPFIFNPHQFSFYDFFVDYRDFIHWLSRGNNKWHVNSWIGYVRQSRVRYTGFKKRIIGHVSENAAVGDLRKSSFDNTFLTELLVPAINSVFLFFAYTFINAQNGVRNVEATSSLLRLLILVFAPIIINAISLSILFGMSCLIGPIVSSCCCFRGISGVLAGIAHMVSVLVHLLVFELIWFMEGCNFVRTLVCILCVVSLQNVIFKFIVIFLLSREYKNDKANRSWWSGNWYKSKVGWRVILQPSREFLVKIIEMSLFAVDFILGHCLLFVQTPFVFIPFIDRWHSMVLFWLRPSKQLKGRVLSKSQQRRRRSIVFRYLLLYAIVFLFFLSLIIVPALTHRFIPTFEDPFKGTMASGLIQPNYQDKDDTGTNAPSTILTTTPSKPVFKTVW</sequence>
<dbReference type="EC" id="2.4.1.34" evidence="3"/>
<dbReference type="GO" id="GO:0005886">
    <property type="term" value="C:plasma membrane"/>
    <property type="evidence" value="ECO:0007669"/>
    <property type="project" value="TreeGrafter"/>
</dbReference>
<dbReference type="Pfam" id="PF14288">
    <property type="entry name" value="FKS1_dom1"/>
    <property type="match status" value="1"/>
</dbReference>